<accession>A0A316D590</accession>
<dbReference type="RefSeq" id="WP_109690339.1">
    <property type="nucleotide sequence ID" value="NZ_QGGL01000015.1"/>
</dbReference>
<organism evidence="3 4">
    <name type="scientific">Tumebacillus permanentifrigoris</name>
    <dbReference type="NCBI Taxonomy" id="378543"/>
    <lineage>
        <taxon>Bacteria</taxon>
        <taxon>Bacillati</taxon>
        <taxon>Bacillota</taxon>
        <taxon>Bacilli</taxon>
        <taxon>Bacillales</taxon>
        <taxon>Alicyclobacillaceae</taxon>
        <taxon>Tumebacillus</taxon>
    </lineage>
</organism>
<reference evidence="3 4" key="1">
    <citation type="submission" date="2018-05" db="EMBL/GenBank/DDBJ databases">
        <title>Genomic Encyclopedia of Type Strains, Phase IV (KMG-IV): sequencing the most valuable type-strain genomes for metagenomic binning, comparative biology and taxonomic classification.</title>
        <authorList>
            <person name="Goeker M."/>
        </authorList>
    </citation>
    <scope>NUCLEOTIDE SEQUENCE [LARGE SCALE GENOMIC DNA]</scope>
    <source>
        <strain evidence="3 4">DSM 18773</strain>
    </source>
</reference>
<gene>
    <name evidence="3" type="ORF">C7459_11522</name>
</gene>
<evidence type="ECO:0000256" key="1">
    <source>
        <dbReference type="SAM" id="MobiDB-lite"/>
    </source>
</evidence>
<dbReference type="GO" id="GO:0004040">
    <property type="term" value="F:amidase activity"/>
    <property type="evidence" value="ECO:0007669"/>
    <property type="project" value="InterPro"/>
</dbReference>
<keyword evidence="4" id="KW-1185">Reference proteome</keyword>
<dbReference type="Pfam" id="PF00395">
    <property type="entry name" value="SLH"/>
    <property type="match status" value="1"/>
</dbReference>
<dbReference type="PROSITE" id="PS51272">
    <property type="entry name" value="SLH"/>
    <property type="match status" value="1"/>
</dbReference>
<feature type="domain" description="SLH" evidence="2">
    <location>
        <begin position="202"/>
        <end position="263"/>
    </location>
</feature>
<sequence length="263" mass="28399">MPTPILGQPEATAFQLRNYLHQVNPSAPDYSTWYLTIGRKYGVRGDIAFCQSLLETNYWRFGNLVLPEQNNFAGIGAVGGAERGNVFPTPQAGIEAQIQHLYAYSSSLPLPANTVQIDPRFGLVTRGIAPAFENLSGRWASDANYGAKIIGIYKDLIATQGALNPPTTGGGTTAPSTGTGQPTSGTGTTPATPTPPVAPVPVNQRFADIDANAWYTPYVQRIVDLGIMRGEEDNRFHPNDTATRAELVAALYQLYQTLQKNQT</sequence>
<dbReference type="EMBL" id="QGGL01000015">
    <property type="protein sequence ID" value="PWK08370.1"/>
    <property type="molecule type" value="Genomic_DNA"/>
</dbReference>
<dbReference type="InterPro" id="IPR001119">
    <property type="entry name" value="SLH_dom"/>
</dbReference>
<dbReference type="OrthoDB" id="9763643at2"/>
<dbReference type="Proteomes" id="UP000245634">
    <property type="component" value="Unassembled WGS sequence"/>
</dbReference>
<dbReference type="AlphaFoldDB" id="A0A316D590"/>
<evidence type="ECO:0000259" key="2">
    <source>
        <dbReference type="PROSITE" id="PS51272"/>
    </source>
</evidence>
<feature type="compositionally biased region" description="Low complexity" evidence="1">
    <location>
        <begin position="173"/>
        <end position="191"/>
    </location>
</feature>
<proteinExistence type="predicted"/>
<evidence type="ECO:0000313" key="4">
    <source>
        <dbReference type="Proteomes" id="UP000245634"/>
    </source>
</evidence>
<protein>
    <submittedName>
        <fullName evidence="3">S-layer family protein</fullName>
    </submittedName>
</protein>
<feature type="region of interest" description="Disordered" evidence="1">
    <location>
        <begin position="164"/>
        <end position="197"/>
    </location>
</feature>
<comment type="caution">
    <text evidence="3">The sequence shown here is derived from an EMBL/GenBank/DDBJ whole genome shotgun (WGS) entry which is preliminary data.</text>
</comment>
<dbReference type="InterPro" id="IPR002901">
    <property type="entry name" value="MGlyc_endo_b_GlcNAc-like_dom"/>
</dbReference>
<dbReference type="Pfam" id="PF01832">
    <property type="entry name" value="Glucosaminidase"/>
    <property type="match status" value="1"/>
</dbReference>
<name>A0A316D590_9BACL</name>
<evidence type="ECO:0000313" key="3">
    <source>
        <dbReference type="EMBL" id="PWK08370.1"/>
    </source>
</evidence>